<evidence type="ECO:0000313" key="3">
    <source>
        <dbReference type="EMBL" id="RAK67479.1"/>
    </source>
</evidence>
<dbReference type="Proteomes" id="UP000249524">
    <property type="component" value="Unassembled WGS sequence"/>
</dbReference>
<reference evidence="3 4" key="1">
    <citation type="submission" date="2018-05" db="EMBL/GenBank/DDBJ databases">
        <authorList>
            <person name="Lanie J.A."/>
            <person name="Ng W.-L."/>
            <person name="Kazmierczak K.M."/>
            <person name="Andrzejewski T.M."/>
            <person name="Davidsen T.M."/>
            <person name="Wayne K.J."/>
            <person name="Tettelin H."/>
            <person name="Glass J.I."/>
            <person name="Rusch D."/>
            <person name="Podicherti R."/>
            <person name="Tsui H.-C.T."/>
            <person name="Winkler M.E."/>
        </authorList>
    </citation>
    <scope>NUCLEOTIDE SEQUENCE [LARGE SCALE GENOMIC DNA]</scope>
    <source>
        <strain evidence="3 4">BUT-10</strain>
    </source>
</reference>
<dbReference type="Pfam" id="PF12804">
    <property type="entry name" value="NTP_transf_3"/>
    <property type="match status" value="1"/>
</dbReference>
<dbReference type="InterPro" id="IPR025877">
    <property type="entry name" value="MobA-like_NTP_Trfase"/>
</dbReference>
<protein>
    <submittedName>
        <fullName evidence="3">Nucleotidyltransferase family protein</fullName>
    </submittedName>
</protein>
<feature type="domain" description="MobA-like NTP transferase" evidence="2">
    <location>
        <begin position="13"/>
        <end position="173"/>
    </location>
</feature>
<evidence type="ECO:0000256" key="1">
    <source>
        <dbReference type="ARBA" id="ARBA00022842"/>
    </source>
</evidence>
<dbReference type="GO" id="GO:0016779">
    <property type="term" value="F:nucleotidyltransferase activity"/>
    <property type="evidence" value="ECO:0007669"/>
    <property type="project" value="UniProtKB-ARBA"/>
</dbReference>
<accession>A0A328BLP3</accession>
<gene>
    <name evidence="3" type="ORF">DJ019_06085</name>
</gene>
<proteinExistence type="predicted"/>
<dbReference type="RefSeq" id="WP_111275090.1">
    <property type="nucleotide sequence ID" value="NZ_QFYS01000002.1"/>
</dbReference>
<name>A0A328BLP3_9CAUL</name>
<dbReference type="EMBL" id="QFYS01000002">
    <property type="protein sequence ID" value="RAK67479.1"/>
    <property type="molecule type" value="Genomic_DNA"/>
</dbReference>
<dbReference type="InterPro" id="IPR029044">
    <property type="entry name" value="Nucleotide-diphossugar_trans"/>
</dbReference>
<sequence>MGTVPAGGEQVAAVVLAAGSARRFGGGKLLAPWRGAPLLHGALAAARAAPVGSVTVVTGAEAEAVAACARAFDPALRIVHAPDHAEGMAASLRAGLASLPREVMVALVLLGDMPRVPQETPPRLIQAVRDGAPAAAPVFGGRRGNPVALSRALFAPAMALSGDTGARGVLQGLGERLAVVDAPDDGVLFDVDERADLDRN</sequence>
<dbReference type="OrthoDB" id="9779263at2"/>
<evidence type="ECO:0000259" key="2">
    <source>
        <dbReference type="Pfam" id="PF12804"/>
    </source>
</evidence>
<organism evidence="3 4">
    <name type="scientific">Phenylobacterium kunshanense</name>
    <dbReference type="NCBI Taxonomy" id="1445034"/>
    <lineage>
        <taxon>Bacteria</taxon>
        <taxon>Pseudomonadati</taxon>
        <taxon>Pseudomonadota</taxon>
        <taxon>Alphaproteobacteria</taxon>
        <taxon>Caulobacterales</taxon>
        <taxon>Caulobacteraceae</taxon>
        <taxon>Phenylobacterium</taxon>
    </lineage>
</organism>
<dbReference type="SUPFAM" id="SSF53448">
    <property type="entry name" value="Nucleotide-diphospho-sugar transferases"/>
    <property type="match status" value="1"/>
</dbReference>
<dbReference type="PANTHER" id="PTHR43777">
    <property type="entry name" value="MOLYBDENUM COFACTOR CYTIDYLYLTRANSFERASE"/>
    <property type="match status" value="1"/>
</dbReference>
<comment type="caution">
    <text evidence="3">The sequence shown here is derived from an EMBL/GenBank/DDBJ whole genome shotgun (WGS) entry which is preliminary data.</text>
</comment>
<dbReference type="CDD" id="cd04182">
    <property type="entry name" value="GT_2_like_f"/>
    <property type="match status" value="1"/>
</dbReference>
<keyword evidence="3" id="KW-0808">Transferase</keyword>
<keyword evidence="1" id="KW-0460">Magnesium</keyword>
<dbReference type="Gene3D" id="3.90.550.10">
    <property type="entry name" value="Spore Coat Polysaccharide Biosynthesis Protein SpsA, Chain A"/>
    <property type="match status" value="1"/>
</dbReference>
<keyword evidence="4" id="KW-1185">Reference proteome</keyword>
<evidence type="ECO:0000313" key="4">
    <source>
        <dbReference type="Proteomes" id="UP000249524"/>
    </source>
</evidence>
<dbReference type="AlphaFoldDB" id="A0A328BLP3"/>
<dbReference type="PANTHER" id="PTHR43777:SF1">
    <property type="entry name" value="MOLYBDENUM COFACTOR CYTIDYLYLTRANSFERASE"/>
    <property type="match status" value="1"/>
</dbReference>